<dbReference type="InterPro" id="IPR001077">
    <property type="entry name" value="COMT_C"/>
</dbReference>
<keyword evidence="6" id="KW-1185">Reference proteome</keyword>
<dbReference type="PROSITE" id="PS51683">
    <property type="entry name" value="SAM_OMT_II"/>
    <property type="match status" value="1"/>
</dbReference>
<evidence type="ECO:0000259" key="4">
    <source>
        <dbReference type="Pfam" id="PF00891"/>
    </source>
</evidence>
<evidence type="ECO:0000313" key="5">
    <source>
        <dbReference type="EMBL" id="KZT74280.1"/>
    </source>
</evidence>
<dbReference type="PANTHER" id="PTHR43712">
    <property type="entry name" value="PUTATIVE (AFU_ORTHOLOGUE AFUA_4G14580)-RELATED"/>
    <property type="match status" value="1"/>
</dbReference>
<name>A0A165U203_9APHY</name>
<dbReference type="SUPFAM" id="SSF53335">
    <property type="entry name" value="S-adenosyl-L-methionine-dependent methyltransferases"/>
    <property type="match status" value="1"/>
</dbReference>
<dbReference type="Proteomes" id="UP000076727">
    <property type="component" value="Unassembled WGS sequence"/>
</dbReference>
<feature type="domain" description="O-methyltransferase C-terminal" evidence="4">
    <location>
        <begin position="230"/>
        <end position="428"/>
    </location>
</feature>
<dbReference type="InterPro" id="IPR016461">
    <property type="entry name" value="COMT-like"/>
</dbReference>
<dbReference type="SUPFAM" id="SSF46785">
    <property type="entry name" value="Winged helix' DNA-binding domain"/>
    <property type="match status" value="1"/>
</dbReference>
<dbReference type="Gene3D" id="3.40.50.150">
    <property type="entry name" value="Vaccinia Virus protein VP39"/>
    <property type="match status" value="1"/>
</dbReference>
<keyword evidence="1 5" id="KW-0489">Methyltransferase</keyword>
<gene>
    <name evidence="5" type="ORF">DAEQUDRAFT_807434</name>
</gene>
<organism evidence="5 6">
    <name type="scientific">Daedalea quercina L-15889</name>
    <dbReference type="NCBI Taxonomy" id="1314783"/>
    <lineage>
        <taxon>Eukaryota</taxon>
        <taxon>Fungi</taxon>
        <taxon>Dikarya</taxon>
        <taxon>Basidiomycota</taxon>
        <taxon>Agaricomycotina</taxon>
        <taxon>Agaricomycetes</taxon>
        <taxon>Polyporales</taxon>
        <taxon>Fomitopsis</taxon>
    </lineage>
</organism>
<evidence type="ECO:0000256" key="2">
    <source>
        <dbReference type="ARBA" id="ARBA00022679"/>
    </source>
</evidence>
<keyword evidence="2 5" id="KW-0808">Transferase</keyword>
<evidence type="ECO:0000256" key="1">
    <source>
        <dbReference type="ARBA" id="ARBA00022603"/>
    </source>
</evidence>
<dbReference type="Gene3D" id="1.10.10.10">
    <property type="entry name" value="Winged helix-like DNA-binding domain superfamily/Winged helix DNA-binding domain"/>
    <property type="match status" value="1"/>
</dbReference>
<evidence type="ECO:0000256" key="3">
    <source>
        <dbReference type="ARBA" id="ARBA00022691"/>
    </source>
</evidence>
<dbReference type="GO" id="GO:0032259">
    <property type="term" value="P:methylation"/>
    <property type="evidence" value="ECO:0007669"/>
    <property type="project" value="UniProtKB-KW"/>
</dbReference>
<reference evidence="5 6" key="1">
    <citation type="journal article" date="2016" name="Mol. Biol. Evol.">
        <title>Comparative Genomics of Early-Diverging Mushroom-Forming Fungi Provides Insights into the Origins of Lignocellulose Decay Capabilities.</title>
        <authorList>
            <person name="Nagy L.G."/>
            <person name="Riley R."/>
            <person name="Tritt A."/>
            <person name="Adam C."/>
            <person name="Daum C."/>
            <person name="Floudas D."/>
            <person name="Sun H."/>
            <person name="Yadav J.S."/>
            <person name="Pangilinan J."/>
            <person name="Larsson K.H."/>
            <person name="Matsuura K."/>
            <person name="Barry K."/>
            <person name="Labutti K."/>
            <person name="Kuo R."/>
            <person name="Ohm R.A."/>
            <person name="Bhattacharya S.S."/>
            <person name="Shirouzu T."/>
            <person name="Yoshinaga Y."/>
            <person name="Martin F.M."/>
            <person name="Grigoriev I.V."/>
            <person name="Hibbett D.S."/>
        </authorList>
    </citation>
    <scope>NUCLEOTIDE SEQUENCE [LARGE SCALE GENOMIC DNA]</scope>
    <source>
        <strain evidence="5 6">L-15889</strain>
    </source>
</reference>
<dbReference type="OrthoDB" id="1606438at2759"/>
<dbReference type="AlphaFoldDB" id="A0A165U203"/>
<keyword evidence="3" id="KW-0949">S-adenosyl-L-methionine</keyword>
<proteinExistence type="predicted"/>
<dbReference type="PANTHER" id="PTHR43712:SF2">
    <property type="entry name" value="O-METHYLTRANSFERASE CICE"/>
    <property type="match status" value="1"/>
</dbReference>
<protein>
    <submittedName>
        <fullName evidence="5">S-adenosyl-L-methionine-dependent methyltransferase</fullName>
    </submittedName>
</protein>
<dbReference type="EMBL" id="KV429033">
    <property type="protein sequence ID" value="KZT74280.1"/>
    <property type="molecule type" value="Genomic_DNA"/>
</dbReference>
<accession>A0A165U203</accession>
<dbReference type="InterPro" id="IPR029063">
    <property type="entry name" value="SAM-dependent_MTases_sf"/>
</dbReference>
<evidence type="ECO:0000313" key="6">
    <source>
        <dbReference type="Proteomes" id="UP000076727"/>
    </source>
</evidence>
<dbReference type="Pfam" id="PF00891">
    <property type="entry name" value="Methyltransf_2"/>
    <property type="match status" value="1"/>
</dbReference>
<dbReference type="InterPro" id="IPR036390">
    <property type="entry name" value="WH_DNA-bd_sf"/>
</dbReference>
<dbReference type="GO" id="GO:0008171">
    <property type="term" value="F:O-methyltransferase activity"/>
    <property type="evidence" value="ECO:0007669"/>
    <property type="project" value="InterPro"/>
</dbReference>
<dbReference type="InterPro" id="IPR036388">
    <property type="entry name" value="WH-like_DNA-bd_sf"/>
</dbReference>
<sequence>MSASEKARQLRSLVRLLTDASEIVIREWEAEERRGRLKHGNTIPSRELYDARRVIHGACDMCADLVQDPLSRLEEMSHGALTLMESLYLLVAAGIPDILAEVAPGEGMSICELSHRTNINCQKLARVLRLLCTKHVLSEVRNDHFANNRTSQYLVHNEPAQSLLLMNGFGVYTKTMDRLPSVLMDPAKTHATAPNQAAFQEALGTDLTFWEWCEQDVRQPDGTLQPNSLLKTFTSAMMATGKLVSSSIISDYPWAALGPAKVVDVGGGVGSMCMELAAKFPQLQFVVEDRKPVIEQGRNVWASEMPQVVQDGRIILRVHDFFHEQPIKGAEVYFLRYILHDWSDDACVTILTRLRDAMTASSRILVADMVMNTTVGSSFLKTAPPPLPANYGSASIFKNMQDLAMLALFNGTERTPEQLSALAARAGLKVVKIWECRSLVSITEMRLS</sequence>